<evidence type="ECO:0000256" key="1">
    <source>
        <dbReference type="SAM" id="Coils"/>
    </source>
</evidence>
<proteinExistence type="predicted"/>
<dbReference type="EMBL" id="CAJOBH010101751">
    <property type="protein sequence ID" value="CAF4616658.1"/>
    <property type="molecule type" value="Genomic_DNA"/>
</dbReference>
<feature type="region of interest" description="Disordered" evidence="2">
    <location>
        <begin position="1"/>
        <end position="28"/>
    </location>
</feature>
<dbReference type="Proteomes" id="UP000681967">
    <property type="component" value="Unassembled WGS sequence"/>
</dbReference>
<evidence type="ECO:0000256" key="2">
    <source>
        <dbReference type="SAM" id="MobiDB-lite"/>
    </source>
</evidence>
<protein>
    <submittedName>
        <fullName evidence="3">Uncharacterized protein</fullName>
    </submittedName>
</protein>
<sequence length="104" mass="11614">MSQETEIPITQNNAENESDINCENNYNESIPDDTISVLSPPVELLAPSADMETLKQILAETEKENITLKEQCALNEAKVLQLVSSADGMTQKHQIELEEAKKRQ</sequence>
<dbReference type="AlphaFoldDB" id="A0A8S2ZB57"/>
<comment type="caution">
    <text evidence="3">The sequence shown here is derived from an EMBL/GenBank/DDBJ whole genome shotgun (WGS) entry which is preliminary data.</text>
</comment>
<evidence type="ECO:0000313" key="4">
    <source>
        <dbReference type="Proteomes" id="UP000681967"/>
    </source>
</evidence>
<keyword evidence="1" id="KW-0175">Coiled coil</keyword>
<feature type="coiled-coil region" evidence="1">
    <location>
        <begin position="51"/>
        <end position="78"/>
    </location>
</feature>
<gene>
    <name evidence="3" type="ORF">BYL167_LOCUS40781</name>
</gene>
<reference evidence="3" key="1">
    <citation type="submission" date="2021-02" db="EMBL/GenBank/DDBJ databases">
        <authorList>
            <person name="Nowell W R."/>
        </authorList>
    </citation>
    <scope>NUCLEOTIDE SEQUENCE</scope>
</reference>
<name>A0A8S2ZB57_9BILA</name>
<organism evidence="3 4">
    <name type="scientific">Rotaria magnacalcarata</name>
    <dbReference type="NCBI Taxonomy" id="392030"/>
    <lineage>
        <taxon>Eukaryota</taxon>
        <taxon>Metazoa</taxon>
        <taxon>Spiralia</taxon>
        <taxon>Gnathifera</taxon>
        <taxon>Rotifera</taxon>
        <taxon>Eurotatoria</taxon>
        <taxon>Bdelloidea</taxon>
        <taxon>Philodinida</taxon>
        <taxon>Philodinidae</taxon>
        <taxon>Rotaria</taxon>
    </lineage>
</organism>
<feature type="non-terminal residue" evidence="3">
    <location>
        <position position="104"/>
    </location>
</feature>
<accession>A0A8S2ZB57</accession>
<evidence type="ECO:0000313" key="3">
    <source>
        <dbReference type="EMBL" id="CAF4616658.1"/>
    </source>
</evidence>